<dbReference type="EMBL" id="CP061169">
    <property type="protein sequence ID" value="QPZ37490.1"/>
    <property type="molecule type" value="Genomic_DNA"/>
</dbReference>
<evidence type="ECO:0000256" key="2">
    <source>
        <dbReference type="ARBA" id="ARBA00022475"/>
    </source>
</evidence>
<feature type="transmembrane region" description="Helical" evidence="6">
    <location>
        <begin position="343"/>
        <end position="366"/>
    </location>
</feature>
<sequence>MWTLARASTAHHRRSFIGVVVAVLLASALSTALGVLVESGLRGGVAVERLAGADVIVGAPQSKPVPEDVPVPFTERALLPEDTIDDIAAVPGVKHAIADVEVPLTTHDGTEVSAHPWAAAALTPSPLSAGSPPTAADQVVVSSALGAEPGDRIELAHGGVPITYTVSGVVDPASATVSTSNVFLSEQGIDALWPHQGSIALVGVIAADGTDAAALSAAITDAVPGIVTYEGAARGDVESLAGAQARTNLIALSGSLAGVALIIALFVVASTLSLSIAQRRRDFALLRAVGTSSRQLQGIIVRETGLVASIAAVLGLIPGYALAQLLGDQFAVGGVIPADFALAFSPLPGIGAVVVTIATAVLAAVVSARRPAKASPIEALVQSRVETPQLSRGRVITGLSLVIAGVVASLVPLFIRGEAALAGPASAALLIIVGAALLGPRIVEQSLTIAGPLLRRFRAAPAVLADANARSFTRRLSTAIIPLALGITLAIVQLFVPATVSAEASSQSVDGTTADYIVTAPAGGIAPERGAEVAAIDGVDAVTPVIRSNVIVETGEPGSEFSIVETKPLQGVNPTSLDGTLDLAVSEGSLTELSAPDTVALSGNQAFSLGAGVGDTVDLTLGDGTPLSARVVATYDRGLGFGDVTMAADALRSHTTTGLADYLLVSGTGDAVESQIAALGLSFTNVSELGAAGAEDAAMQSWASVVALLVILGFMALAVVNTLVMATTERREEFALLRRLGATPGQVTATTFLESGLISILAVVLGTVITLPPLAGIAFALTGQLIPVFPPVTYAVLAGGTLLLGILSIVVPTRSALRAPLVSAE</sequence>
<feature type="transmembrane region" description="Helical" evidence="6">
    <location>
        <begin position="747"/>
        <end position="771"/>
    </location>
</feature>
<feature type="transmembrane region" description="Helical" evidence="6">
    <location>
        <begin position="395"/>
        <end position="415"/>
    </location>
</feature>
<dbReference type="InterPro" id="IPR003838">
    <property type="entry name" value="ABC3_permease_C"/>
</dbReference>
<keyword evidence="2" id="KW-1003">Cell membrane</keyword>
<feature type="transmembrane region" description="Helical" evidence="6">
    <location>
        <begin position="256"/>
        <end position="277"/>
    </location>
</feature>
<evidence type="ECO:0000313" key="8">
    <source>
        <dbReference type="EMBL" id="QPZ37490.1"/>
    </source>
</evidence>
<dbReference type="InterPro" id="IPR038766">
    <property type="entry name" value="Membrane_comp_ABC_pdt"/>
</dbReference>
<dbReference type="Pfam" id="PF02687">
    <property type="entry name" value="FtsX"/>
    <property type="match status" value="2"/>
</dbReference>
<feature type="domain" description="ABC3 transporter permease C-terminal" evidence="7">
    <location>
        <begin position="706"/>
        <end position="820"/>
    </location>
</feature>
<dbReference type="PANTHER" id="PTHR30287:SF1">
    <property type="entry name" value="INNER MEMBRANE PROTEIN"/>
    <property type="match status" value="1"/>
</dbReference>
<proteinExistence type="predicted"/>
<evidence type="ECO:0000256" key="3">
    <source>
        <dbReference type="ARBA" id="ARBA00022692"/>
    </source>
</evidence>
<evidence type="ECO:0000256" key="4">
    <source>
        <dbReference type="ARBA" id="ARBA00022989"/>
    </source>
</evidence>
<protein>
    <submittedName>
        <fullName evidence="8">ABC transporter permease</fullName>
    </submittedName>
</protein>
<feature type="transmembrane region" description="Helical" evidence="6">
    <location>
        <begin position="791"/>
        <end position="811"/>
    </location>
</feature>
<feature type="domain" description="ABC3 transporter permease C-terminal" evidence="7">
    <location>
        <begin position="255"/>
        <end position="376"/>
    </location>
</feature>
<feature type="transmembrane region" description="Helical" evidence="6">
    <location>
        <begin position="702"/>
        <end position="726"/>
    </location>
</feature>
<keyword evidence="4 6" id="KW-1133">Transmembrane helix</keyword>
<gene>
    <name evidence="8" type="ORF">HCR76_11660</name>
</gene>
<keyword evidence="5 6" id="KW-0472">Membrane</keyword>
<comment type="subcellular location">
    <subcellularLocation>
        <location evidence="1">Cell membrane</location>
        <topology evidence="1">Multi-pass membrane protein</topology>
    </subcellularLocation>
</comment>
<reference evidence="8 9" key="1">
    <citation type="submission" date="2020-12" db="EMBL/GenBank/DDBJ databases">
        <title>Microbacterium sp. HY060.</title>
        <authorList>
            <person name="Zhou J."/>
        </authorList>
    </citation>
    <scope>NUCLEOTIDE SEQUENCE [LARGE SCALE GENOMIC DNA]</scope>
    <source>
        <strain evidence="8 9">HY60</strain>
    </source>
</reference>
<feature type="transmembrane region" description="Helical" evidence="6">
    <location>
        <begin position="304"/>
        <end position="323"/>
    </location>
</feature>
<dbReference type="Proteomes" id="UP000662814">
    <property type="component" value="Chromosome"/>
</dbReference>
<evidence type="ECO:0000256" key="6">
    <source>
        <dbReference type="SAM" id="Phobius"/>
    </source>
</evidence>
<organism evidence="8 9">
    <name type="scientific">Paramicrobacterium chengjingii</name>
    <dbReference type="NCBI Taxonomy" id="2769067"/>
    <lineage>
        <taxon>Bacteria</taxon>
        <taxon>Bacillati</taxon>
        <taxon>Actinomycetota</taxon>
        <taxon>Actinomycetes</taxon>
        <taxon>Micrococcales</taxon>
        <taxon>Microbacteriaceae</taxon>
        <taxon>Paramicrobacterium</taxon>
    </lineage>
</organism>
<evidence type="ECO:0000256" key="1">
    <source>
        <dbReference type="ARBA" id="ARBA00004651"/>
    </source>
</evidence>
<evidence type="ECO:0000313" key="9">
    <source>
        <dbReference type="Proteomes" id="UP000662814"/>
    </source>
</evidence>
<dbReference type="RefSeq" id="WP_166990507.1">
    <property type="nucleotide sequence ID" value="NZ_CP061169.1"/>
</dbReference>
<evidence type="ECO:0000259" key="7">
    <source>
        <dbReference type="Pfam" id="PF02687"/>
    </source>
</evidence>
<keyword evidence="3 6" id="KW-0812">Transmembrane</keyword>
<dbReference type="PANTHER" id="PTHR30287">
    <property type="entry name" value="MEMBRANE COMPONENT OF PREDICTED ABC SUPERFAMILY METABOLITE UPTAKE TRANSPORTER"/>
    <property type="match status" value="1"/>
</dbReference>
<evidence type="ECO:0000256" key="5">
    <source>
        <dbReference type="ARBA" id="ARBA00023136"/>
    </source>
</evidence>
<name>A0ABX6YFP2_9MICO</name>
<feature type="transmembrane region" description="Helical" evidence="6">
    <location>
        <begin position="476"/>
        <end position="496"/>
    </location>
</feature>
<accession>A0ABX6YFP2</accession>
<keyword evidence="9" id="KW-1185">Reference proteome</keyword>
<feature type="transmembrane region" description="Helical" evidence="6">
    <location>
        <begin position="421"/>
        <end position="439"/>
    </location>
</feature>